<feature type="chain" id="PRO_5030043021" evidence="1">
    <location>
        <begin position="28"/>
        <end position="569"/>
    </location>
</feature>
<dbReference type="KEGG" id="bths:CNY62_07765"/>
<evidence type="ECO:0000313" key="2">
    <source>
        <dbReference type="EMBL" id="ATF26279.1"/>
    </source>
</evidence>
<feature type="signal peptide" evidence="1">
    <location>
        <begin position="1"/>
        <end position="27"/>
    </location>
</feature>
<keyword evidence="1" id="KW-0732">Signal</keyword>
<evidence type="ECO:0000313" key="3">
    <source>
        <dbReference type="Proteomes" id="UP000243591"/>
    </source>
</evidence>
<accession>A0A291BYK8</accession>
<name>A0A291BYK8_BROTH</name>
<sequence>MLIKLSRIILALMLIFHVTLIPNIAHANTPGFTGSATYTPDPTANDVWSGGKLSLKNEFKVKKVDIQDGELLNKVTKFKIVWKLPPNLTQADIATALSEDSYVLVGTQKGMLKPENFTTTAAGDLEYVFSDKTFNLLALIAWLLTLLLNPDVTIQTNIELDVAKLPGSVNDYSPNKVLTKGKLPPRDTKTMAFTTEFINVKDVSKGDFTSNLATWNTYLSPWNQVVADSTLNGKNDITPLEVNGISRVLQGTNYKTRNVQLPIKQNIDISTYQRTVNLFSKTAILGTNNGLVQNRAPVVEDKITELANGKKQLIRQSTYNLFGTDGTGTTLSPVPLVFKQETLLDFKLADTQLKIPAGKETKLKGLLESEGTDNKFYYKINGGAAKDLTAIKLDGQNYEFTLPGFSAGTYTVVIGVSNEYKLGKEVGMNVIAQQEELKISSITDTLDFGTHEIPKPGDIFYSETPFLVKVLDTQLTLNKWKVALALESAFQTVDGSYLPADVFLAKNGQKQQLTNSLIDVYENTQVNNKVVDTIAFKEHEGIHIQMKSSNVLLNREYKGTLKVVLKKGP</sequence>
<dbReference type="RefSeq" id="WP_096699392.1">
    <property type="nucleotide sequence ID" value="NZ_CP023643.1"/>
</dbReference>
<protein>
    <submittedName>
        <fullName evidence="2">Uncharacterized protein</fullName>
    </submittedName>
</protein>
<proteinExistence type="predicted"/>
<gene>
    <name evidence="2" type="ORF">CNY62_07765</name>
</gene>
<dbReference type="AlphaFoldDB" id="A0A291BYK8"/>
<organism evidence="2 3">
    <name type="scientific">Brochothrix thermosphacta</name>
    <name type="common">Microbacterium thermosphactum</name>
    <dbReference type="NCBI Taxonomy" id="2756"/>
    <lineage>
        <taxon>Bacteria</taxon>
        <taxon>Bacillati</taxon>
        <taxon>Bacillota</taxon>
        <taxon>Bacilli</taxon>
        <taxon>Bacillales</taxon>
        <taxon>Listeriaceae</taxon>
        <taxon>Brochothrix</taxon>
    </lineage>
</organism>
<dbReference type="Proteomes" id="UP000243591">
    <property type="component" value="Chromosome"/>
</dbReference>
<evidence type="ECO:0000256" key="1">
    <source>
        <dbReference type="SAM" id="SignalP"/>
    </source>
</evidence>
<reference evidence="2 3" key="1">
    <citation type="submission" date="2017-09" db="EMBL/GenBank/DDBJ databases">
        <title>Complete Genome Sequences of Two Strains of the Meat Spoilage Bacterium Brochothrix thermosphacta Isolated from Ground Chicken.</title>
        <authorList>
            <person name="Paoli G.C."/>
            <person name="Wijey C."/>
            <person name="Chen C.-Y."/>
            <person name="Nguyen L."/>
            <person name="Yan X."/>
            <person name="Irwin P.L."/>
        </authorList>
    </citation>
    <scope>NUCLEOTIDE SEQUENCE [LARGE SCALE GENOMIC DNA]</scope>
    <source>
        <strain evidence="2 3">BI</strain>
    </source>
</reference>
<dbReference type="EMBL" id="CP023483">
    <property type="protein sequence ID" value="ATF26279.1"/>
    <property type="molecule type" value="Genomic_DNA"/>
</dbReference>
<keyword evidence="3" id="KW-1185">Reference proteome</keyword>